<dbReference type="Gene3D" id="3.40.50.720">
    <property type="entry name" value="NAD(P)-binding Rossmann-like Domain"/>
    <property type="match status" value="1"/>
</dbReference>
<dbReference type="InterPro" id="IPR002328">
    <property type="entry name" value="ADH_Zn_CS"/>
</dbReference>
<sequence>MFTIKALYFPEINKVELKNVEKPVLRNSTDVIVKVTTTTICGSDIHIIKGAIPTEPGFVLGHEYVGIIESVGKDVKNFKAGDRVIGPPAPYCGKCEPCKNGYVSHCANGGIHGAGITRGDIPGVHAEYTCVPHADSCLLKVPDNLTDEQVIFVSDIASTGYTGIEHSGLKEGETIVIFGCGPVGMATILTAKLHNPDKIIVVEKSETRLKKALKIGATHAISTDEDVLKNIAEYTNNKGADVVIDAAGLDITINQGIDCLGIGGRMFLVGIPKKPINIQSNNFYKNITFSMGLGDLKNISGLLNQVNEGNLDLTPLISHTMPLDDIESAIDLVQNKPDEVVKVIIKPQL</sequence>
<evidence type="ECO:0000256" key="5">
    <source>
        <dbReference type="ARBA" id="ARBA00023002"/>
    </source>
</evidence>
<dbReference type="Proteomes" id="UP000677305">
    <property type="component" value="Chromosome"/>
</dbReference>
<dbReference type="Gene3D" id="3.90.180.10">
    <property type="entry name" value="Medium-chain alcohol dehydrogenases, catalytic domain"/>
    <property type="match status" value="1"/>
</dbReference>
<dbReference type="KEGG" id="vgu:HYG85_03470"/>
<evidence type="ECO:0000256" key="1">
    <source>
        <dbReference type="ARBA" id="ARBA00001947"/>
    </source>
</evidence>
<dbReference type="SUPFAM" id="SSF50129">
    <property type="entry name" value="GroES-like"/>
    <property type="match status" value="1"/>
</dbReference>
<feature type="domain" description="Enoyl reductase (ER)" evidence="7">
    <location>
        <begin position="10"/>
        <end position="345"/>
    </location>
</feature>
<keyword evidence="5" id="KW-0560">Oxidoreductase</keyword>
<dbReference type="AlphaFoldDB" id="A0A8J8M845"/>
<dbReference type="GO" id="GO:0016491">
    <property type="term" value="F:oxidoreductase activity"/>
    <property type="evidence" value="ECO:0007669"/>
    <property type="project" value="UniProtKB-KW"/>
</dbReference>
<dbReference type="SUPFAM" id="SSF51735">
    <property type="entry name" value="NAD(P)-binding Rossmann-fold domains"/>
    <property type="match status" value="1"/>
</dbReference>
<keyword evidence="4 6" id="KW-0862">Zinc</keyword>
<evidence type="ECO:0000256" key="2">
    <source>
        <dbReference type="ARBA" id="ARBA00008072"/>
    </source>
</evidence>
<dbReference type="Pfam" id="PF08240">
    <property type="entry name" value="ADH_N"/>
    <property type="match status" value="1"/>
</dbReference>
<dbReference type="InterPro" id="IPR020843">
    <property type="entry name" value="ER"/>
</dbReference>
<comment type="similarity">
    <text evidence="2 6">Belongs to the zinc-containing alcohol dehydrogenase family.</text>
</comment>
<evidence type="ECO:0000313" key="8">
    <source>
        <dbReference type="EMBL" id="QUH28023.1"/>
    </source>
</evidence>
<dbReference type="InterPro" id="IPR013149">
    <property type="entry name" value="ADH-like_C"/>
</dbReference>
<proteinExistence type="inferred from homology"/>
<evidence type="ECO:0000313" key="9">
    <source>
        <dbReference type="Proteomes" id="UP000677305"/>
    </source>
</evidence>
<comment type="cofactor">
    <cofactor evidence="1 6">
        <name>Zn(2+)</name>
        <dbReference type="ChEBI" id="CHEBI:29105"/>
    </cofactor>
</comment>
<name>A0A8J8M845_9FIRM</name>
<dbReference type="SMART" id="SM00829">
    <property type="entry name" value="PKS_ER"/>
    <property type="match status" value="1"/>
</dbReference>
<evidence type="ECO:0000259" key="7">
    <source>
        <dbReference type="SMART" id="SM00829"/>
    </source>
</evidence>
<dbReference type="InterPro" id="IPR011032">
    <property type="entry name" value="GroES-like_sf"/>
</dbReference>
<evidence type="ECO:0000256" key="4">
    <source>
        <dbReference type="ARBA" id="ARBA00022833"/>
    </source>
</evidence>
<evidence type="ECO:0000256" key="3">
    <source>
        <dbReference type="ARBA" id="ARBA00022723"/>
    </source>
</evidence>
<dbReference type="EMBL" id="CP058561">
    <property type="protein sequence ID" value="QUH28023.1"/>
    <property type="molecule type" value="Genomic_DNA"/>
</dbReference>
<dbReference type="InterPro" id="IPR036291">
    <property type="entry name" value="NAD(P)-bd_dom_sf"/>
</dbReference>
<dbReference type="Pfam" id="PF00107">
    <property type="entry name" value="ADH_zinc_N"/>
    <property type="match status" value="1"/>
</dbReference>
<evidence type="ECO:0000256" key="6">
    <source>
        <dbReference type="RuleBase" id="RU361277"/>
    </source>
</evidence>
<dbReference type="PANTHER" id="PTHR42813">
    <property type="entry name" value="ZINC-TYPE ALCOHOL DEHYDROGENASE-LIKE"/>
    <property type="match status" value="1"/>
</dbReference>
<dbReference type="InterPro" id="IPR013154">
    <property type="entry name" value="ADH-like_N"/>
</dbReference>
<gene>
    <name evidence="8" type="ORF">HYG85_03470</name>
</gene>
<keyword evidence="3 6" id="KW-0479">Metal-binding</keyword>
<dbReference type="RefSeq" id="WP_212692300.1">
    <property type="nucleotide sequence ID" value="NZ_CAJXUH010000012.1"/>
</dbReference>
<protein>
    <submittedName>
        <fullName evidence="8">Alcohol dehydrogenase catalytic domain-containing protein</fullName>
    </submittedName>
</protein>
<dbReference type="GO" id="GO:0008270">
    <property type="term" value="F:zinc ion binding"/>
    <property type="evidence" value="ECO:0007669"/>
    <property type="project" value="InterPro"/>
</dbReference>
<organism evidence="8 9">
    <name type="scientific">Vallitalea guaymasensis</name>
    <dbReference type="NCBI Taxonomy" id="1185412"/>
    <lineage>
        <taxon>Bacteria</taxon>
        <taxon>Bacillati</taxon>
        <taxon>Bacillota</taxon>
        <taxon>Clostridia</taxon>
        <taxon>Lachnospirales</taxon>
        <taxon>Vallitaleaceae</taxon>
        <taxon>Vallitalea</taxon>
    </lineage>
</organism>
<reference evidence="8 9" key="1">
    <citation type="submission" date="2020-07" db="EMBL/GenBank/DDBJ databases">
        <title>Vallitalea guaymasensis genome.</title>
        <authorList>
            <person name="Postec A."/>
        </authorList>
    </citation>
    <scope>NUCLEOTIDE SEQUENCE [LARGE SCALE GENOMIC DNA]</scope>
    <source>
        <strain evidence="8 9">Ra1766G1</strain>
    </source>
</reference>
<dbReference type="PROSITE" id="PS00059">
    <property type="entry name" value="ADH_ZINC"/>
    <property type="match status" value="1"/>
</dbReference>
<dbReference type="PANTHER" id="PTHR42813:SF4">
    <property type="entry name" value="NADP-DEPENDENT ISOPROPANOL DEHYDROGENASE"/>
    <property type="match status" value="1"/>
</dbReference>
<keyword evidence="9" id="KW-1185">Reference proteome</keyword>
<accession>A0A8J8M845</accession>